<reference evidence="1" key="1">
    <citation type="journal article" date="2014" name="Front. Microbiol.">
        <title>High frequency of phylogenetically diverse reductive dehalogenase-homologous genes in deep subseafloor sedimentary metagenomes.</title>
        <authorList>
            <person name="Kawai M."/>
            <person name="Futagami T."/>
            <person name="Toyoda A."/>
            <person name="Takaki Y."/>
            <person name="Nishi S."/>
            <person name="Hori S."/>
            <person name="Arai W."/>
            <person name="Tsubouchi T."/>
            <person name="Morono Y."/>
            <person name="Uchiyama I."/>
            <person name="Ito T."/>
            <person name="Fujiyama A."/>
            <person name="Inagaki F."/>
            <person name="Takami H."/>
        </authorList>
    </citation>
    <scope>NUCLEOTIDE SEQUENCE</scope>
    <source>
        <strain evidence="1">Expedition CK06-06</strain>
    </source>
</reference>
<organism evidence="1">
    <name type="scientific">marine sediment metagenome</name>
    <dbReference type="NCBI Taxonomy" id="412755"/>
    <lineage>
        <taxon>unclassified sequences</taxon>
        <taxon>metagenomes</taxon>
        <taxon>ecological metagenomes</taxon>
    </lineage>
</organism>
<evidence type="ECO:0000313" key="1">
    <source>
        <dbReference type="EMBL" id="GAG57075.1"/>
    </source>
</evidence>
<sequence length="149" mass="16133">VTPNNDEIEVGDTIRINTEKMLVTAKPTGTTCTITRAQENTYAYEHGIGQVADYAFNIYIQEKATTDSNGQVEYAGGDKSAIATKMSSQIGAGTINSLNSGTFTMKVYKDGYETYQAPMEISGFNGIDCGIKLRNSLTQGRDDMGDAFK</sequence>
<proteinExistence type="predicted"/>
<accession>X0YLX9</accession>
<comment type="caution">
    <text evidence="1">The sequence shown here is derived from an EMBL/GenBank/DDBJ whole genome shotgun (WGS) entry which is preliminary data.</text>
</comment>
<dbReference type="AlphaFoldDB" id="X0YLX9"/>
<dbReference type="EMBL" id="BART01008715">
    <property type="protein sequence ID" value="GAG57075.1"/>
    <property type="molecule type" value="Genomic_DNA"/>
</dbReference>
<evidence type="ECO:0008006" key="2">
    <source>
        <dbReference type="Google" id="ProtNLM"/>
    </source>
</evidence>
<name>X0YLX9_9ZZZZ</name>
<protein>
    <recommendedName>
        <fullName evidence="2">PEGA domain-containing protein</fullName>
    </recommendedName>
</protein>
<feature type="non-terminal residue" evidence="1">
    <location>
        <position position="1"/>
    </location>
</feature>
<gene>
    <name evidence="1" type="ORF">S01H4_19527</name>
</gene>